<evidence type="ECO:0000256" key="4">
    <source>
        <dbReference type="ARBA" id="ARBA00022723"/>
    </source>
</evidence>
<dbReference type="PANTHER" id="PTHR12992:SF11">
    <property type="entry name" value="MITOCHONDRIAL COENZYME A DIPHOSPHATASE NUDT8"/>
    <property type="match status" value="1"/>
</dbReference>
<evidence type="ECO:0000256" key="8">
    <source>
        <dbReference type="SAM" id="MobiDB-lite"/>
    </source>
</evidence>
<evidence type="ECO:0000256" key="3">
    <source>
        <dbReference type="ARBA" id="ARBA00006506"/>
    </source>
</evidence>
<dbReference type="InterPro" id="IPR000059">
    <property type="entry name" value="NUDIX_hydrolase_NudL_CS"/>
</dbReference>
<feature type="domain" description="Nudix hydrolase" evidence="9">
    <location>
        <begin position="117"/>
        <end position="252"/>
    </location>
</feature>
<dbReference type="RefSeq" id="XP_005101159.1">
    <property type="nucleotide sequence ID" value="XM_005101102.3"/>
</dbReference>
<evidence type="ECO:0000256" key="2">
    <source>
        <dbReference type="ARBA" id="ARBA00001946"/>
    </source>
</evidence>
<feature type="region of interest" description="Disordered" evidence="8">
    <location>
        <begin position="294"/>
        <end position="323"/>
    </location>
</feature>
<keyword evidence="6" id="KW-0460">Magnesium</keyword>
<dbReference type="InterPro" id="IPR000086">
    <property type="entry name" value="NUDIX_hydrolase_dom"/>
</dbReference>
<reference evidence="11" key="1">
    <citation type="submission" date="2025-08" db="UniProtKB">
        <authorList>
            <consortium name="RefSeq"/>
        </authorList>
    </citation>
    <scope>IDENTIFICATION</scope>
</reference>
<dbReference type="InterPro" id="IPR015797">
    <property type="entry name" value="NUDIX_hydrolase-like_dom_sf"/>
</dbReference>
<dbReference type="CDD" id="cd03426">
    <property type="entry name" value="NUDIX_CoAse_Nudt7"/>
    <property type="match status" value="1"/>
</dbReference>
<protein>
    <submittedName>
        <fullName evidence="11">Nucleoside diphosphate-linked moiety X motif 8</fullName>
    </submittedName>
</protein>
<feature type="compositionally biased region" description="Basic residues" evidence="8">
    <location>
        <begin position="294"/>
        <end position="309"/>
    </location>
</feature>
<evidence type="ECO:0000259" key="9">
    <source>
        <dbReference type="PROSITE" id="PS51462"/>
    </source>
</evidence>
<feature type="compositionally biased region" description="Polar residues" evidence="8">
    <location>
        <begin position="313"/>
        <end position="323"/>
    </location>
</feature>
<dbReference type="InterPro" id="IPR045121">
    <property type="entry name" value="CoAse"/>
</dbReference>
<accession>A0ABM0JTJ7</accession>
<sequence>MMISRSHLRCLSISWKSLITARRFSTLLLSSGSDVSTASVSAGRLRVLAPGSGYNNDATTCHFHSSPAFCTEPKQSQKQVQDYHSILSDENKARCVPKLTSEVPVRSWNDYHLKKDHSYAAVLVPLCTVDGEPSLLFTLRSSKLRKHRGQVSFPGGNADKTDRDFVHTALRETEEELGIDPASFDVWGQLNHLPGSGGRKIVYPILARTGEISLSDLRVNHDEVEETFAVSLRHLCDPTHFGTTRFRNGGEYTLPVYTGATHRIWGLTAIMVHQALSTIAPELYKFKVRHSQNFHKRSEKQSQSKKKQKVSSGADSNQNKARS</sequence>
<proteinExistence type="inferred from homology"/>
<dbReference type="PROSITE" id="PS51462">
    <property type="entry name" value="NUDIX"/>
    <property type="match status" value="1"/>
</dbReference>
<name>A0ABM0JTJ7_APLCA</name>
<dbReference type="PROSITE" id="PS01293">
    <property type="entry name" value="NUDIX_COA"/>
    <property type="match status" value="1"/>
</dbReference>
<evidence type="ECO:0000313" key="10">
    <source>
        <dbReference type="Proteomes" id="UP000694888"/>
    </source>
</evidence>
<keyword evidence="4" id="KW-0479">Metal-binding</keyword>
<keyword evidence="5" id="KW-0378">Hydrolase</keyword>
<gene>
    <name evidence="11" type="primary">LOC101846005</name>
</gene>
<comment type="cofactor">
    <cofactor evidence="1">
        <name>Mn(2+)</name>
        <dbReference type="ChEBI" id="CHEBI:29035"/>
    </cofactor>
</comment>
<dbReference type="GeneID" id="101846005"/>
<evidence type="ECO:0000256" key="1">
    <source>
        <dbReference type="ARBA" id="ARBA00001936"/>
    </source>
</evidence>
<evidence type="ECO:0000256" key="5">
    <source>
        <dbReference type="ARBA" id="ARBA00022801"/>
    </source>
</evidence>
<dbReference type="PANTHER" id="PTHR12992">
    <property type="entry name" value="NUDIX HYDROLASE"/>
    <property type="match status" value="1"/>
</dbReference>
<keyword evidence="7" id="KW-0464">Manganese</keyword>
<evidence type="ECO:0000256" key="7">
    <source>
        <dbReference type="ARBA" id="ARBA00023211"/>
    </source>
</evidence>
<comment type="cofactor">
    <cofactor evidence="2">
        <name>Mg(2+)</name>
        <dbReference type="ChEBI" id="CHEBI:18420"/>
    </cofactor>
</comment>
<dbReference type="Gene3D" id="3.90.79.10">
    <property type="entry name" value="Nucleoside Triphosphate Pyrophosphohydrolase"/>
    <property type="match status" value="1"/>
</dbReference>
<keyword evidence="10" id="KW-1185">Reference proteome</keyword>
<evidence type="ECO:0000313" key="11">
    <source>
        <dbReference type="RefSeq" id="XP_005101159.1"/>
    </source>
</evidence>
<dbReference type="SUPFAM" id="SSF55811">
    <property type="entry name" value="Nudix"/>
    <property type="match status" value="1"/>
</dbReference>
<organism evidence="10 11">
    <name type="scientific">Aplysia californica</name>
    <name type="common">California sea hare</name>
    <dbReference type="NCBI Taxonomy" id="6500"/>
    <lineage>
        <taxon>Eukaryota</taxon>
        <taxon>Metazoa</taxon>
        <taxon>Spiralia</taxon>
        <taxon>Lophotrochozoa</taxon>
        <taxon>Mollusca</taxon>
        <taxon>Gastropoda</taxon>
        <taxon>Heterobranchia</taxon>
        <taxon>Euthyneura</taxon>
        <taxon>Tectipleura</taxon>
        <taxon>Aplysiida</taxon>
        <taxon>Aplysioidea</taxon>
        <taxon>Aplysiidae</taxon>
        <taxon>Aplysia</taxon>
    </lineage>
</organism>
<comment type="similarity">
    <text evidence="3">Belongs to the Nudix hydrolase family. PCD1 subfamily.</text>
</comment>
<dbReference type="Proteomes" id="UP000694888">
    <property type="component" value="Unplaced"/>
</dbReference>
<evidence type="ECO:0000256" key="6">
    <source>
        <dbReference type="ARBA" id="ARBA00022842"/>
    </source>
</evidence>
<dbReference type="Pfam" id="PF00293">
    <property type="entry name" value="NUDIX"/>
    <property type="match status" value="1"/>
</dbReference>